<dbReference type="AlphaFoldDB" id="A0A1Y3BML9"/>
<reference evidence="2 3" key="1">
    <citation type="submission" date="2017-03" db="EMBL/GenBank/DDBJ databases">
        <title>Genome Survey of Euroglyphus maynei.</title>
        <authorList>
            <person name="Arlian L.G."/>
            <person name="Morgan M.S."/>
            <person name="Rider S.D."/>
        </authorList>
    </citation>
    <scope>NUCLEOTIDE SEQUENCE [LARGE SCALE GENOMIC DNA]</scope>
    <source>
        <strain evidence="2">Arlian Lab</strain>
        <tissue evidence="2">Whole body</tissue>
    </source>
</reference>
<organism evidence="2 3">
    <name type="scientific">Euroglyphus maynei</name>
    <name type="common">Mayne's house dust mite</name>
    <dbReference type="NCBI Taxonomy" id="6958"/>
    <lineage>
        <taxon>Eukaryota</taxon>
        <taxon>Metazoa</taxon>
        <taxon>Ecdysozoa</taxon>
        <taxon>Arthropoda</taxon>
        <taxon>Chelicerata</taxon>
        <taxon>Arachnida</taxon>
        <taxon>Acari</taxon>
        <taxon>Acariformes</taxon>
        <taxon>Sarcoptiformes</taxon>
        <taxon>Astigmata</taxon>
        <taxon>Psoroptidia</taxon>
        <taxon>Analgoidea</taxon>
        <taxon>Pyroglyphidae</taxon>
        <taxon>Pyroglyphinae</taxon>
        <taxon>Euroglyphus</taxon>
    </lineage>
</organism>
<keyword evidence="1" id="KW-0472">Membrane</keyword>
<keyword evidence="1" id="KW-0812">Transmembrane</keyword>
<evidence type="ECO:0000313" key="3">
    <source>
        <dbReference type="Proteomes" id="UP000194236"/>
    </source>
</evidence>
<keyword evidence="3" id="KW-1185">Reference proteome</keyword>
<proteinExistence type="predicted"/>
<feature type="transmembrane region" description="Helical" evidence="1">
    <location>
        <begin position="35"/>
        <end position="57"/>
    </location>
</feature>
<gene>
    <name evidence="2" type="ORF">BLA29_011681</name>
</gene>
<protein>
    <submittedName>
        <fullName evidence="2">Uncharacterized protein</fullName>
    </submittedName>
</protein>
<comment type="caution">
    <text evidence="2">The sequence shown here is derived from an EMBL/GenBank/DDBJ whole genome shotgun (WGS) entry which is preliminary data.</text>
</comment>
<keyword evidence="1" id="KW-1133">Transmembrane helix</keyword>
<dbReference type="Proteomes" id="UP000194236">
    <property type="component" value="Unassembled WGS sequence"/>
</dbReference>
<dbReference type="EMBL" id="MUJZ01009571">
    <property type="protein sequence ID" value="OTF82220.1"/>
    <property type="molecule type" value="Genomic_DNA"/>
</dbReference>
<evidence type="ECO:0000313" key="2">
    <source>
        <dbReference type="EMBL" id="OTF82220.1"/>
    </source>
</evidence>
<sequence length="59" mass="6970">MKKKFQIDFDDTHQWVFNVSSYHNFSLQHDVFQKYLAVIGLFVFVYLLLLASVVAVYPV</sequence>
<accession>A0A1Y3BML9</accession>
<name>A0A1Y3BML9_EURMA</name>
<evidence type="ECO:0000256" key="1">
    <source>
        <dbReference type="SAM" id="Phobius"/>
    </source>
</evidence>